<feature type="region of interest" description="Disordered" evidence="1">
    <location>
        <begin position="247"/>
        <end position="275"/>
    </location>
</feature>
<evidence type="ECO:0000313" key="3">
    <source>
        <dbReference type="EMBL" id="KAG6488081.1"/>
    </source>
</evidence>
<feature type="compositionally biased region" description="Polar residues" evidence="1">
    <location>
        <begin position="289"/>
        <end position="302"/>
    </location>
</feature>
<feature type="domain" description="DUF1421" evidence="2">
    <location>
        <begin position="553"/>
        <end position="594"/>
    </location>
</feature>
<evidence type="ECO:0000313" key="4">
    <source>
        <dbReference type="Proteomes" id="UP000734854"/>
    </source>
</evidence>
<name>A0A8J5FYK7_ZINOF</name>
<evidence type="ECO:0000259" key="2">
    <source>
        <dbReference type="Pfam" id="PF07223"/>
    </source>
</evidence>
<dbReference type="PANTHER" id="PTHR31805:SF16">
    <property type="entry name" value="FORMIN-LIKE PROTEIN (DUF1421)"/>
    <property type="match status" value="1"/>
</dbReference>
<organism evidence="3 4">
    <name type="scientific">Zingiber officinale</name>
    <name type="common">Ginger</name>
    <name type="synonym">Amomum zingiber</name>
    <dbReference type="NCBI Taxonomy" id="94328"/>
    <lineage>
        <taxon>Eukaryota</taxon>
        <taxon>Viridiplantae</taxon>
        <taxon>Streptophyta</taxon>
        <taxon>Embryophyta</taxon>
        <taxon>Tracheophyta</taxon>
        <taxon>Spermatophyta</taxon>
        <taxon>Magnoliopsida</taxon>
        <taxon>Liliopsida</taxon>
        <taxon>Zingiberales</taxon>
        <taxon>Zingiberaceae</taxon>
        <taxon>Zingiber</taxon>
    </lineage>
</organism>
<dbReference type="InterPro" id="IPR010820">
    <property type="entry name" value="DUF1421"/>
</dbReference>
<gene>
    <name evidence="3" type="ORF">ZIOFF_056839</name>
</gene>
<feature type="region of interest" description="Disordered" evidence="1">
    <location>
        <begin position="341"/>
        <end position="437"/>
    </location>
</feature>
<feature type="compositionally biased region" description="Basic and acidic residues" evidence="1">
    <location>
        <begin position="262"/>
        <end position="274"/>
    </location>
</feature>
<feature type="region of interest" description="Disordered" evidence="1">
    <location>
        <begin position="188"/>
        <end position="225"/>
    </location>
</feature>
<accession>A0A8J5FYK7</accession>
<dbReference type="PANTHER" id="PTHR31805">
    <property type="entry name" value="RECEPTOR-LIKE KINASE, PUTATIVE (DUF1421)-RELATED"/>
    <property type="match status" value="1"/>
</dbReference>
<feature type="compositionally biased region" description="Low complexity" evidence="1">
    <location>
        <begin position="386"/>
        <end position="410"/>
    </location>
</feature>
<dbReference type="AlphaFoldDB" id="A0A8J5FYK7"/>
<comment type="caution">
    <text evidence="3">The sequence shown here is derived from an EMBL/GenBank/DDBJ whole genome shotgun (WGS) entry which is preliminary data.</text>
</comment>
<feature type="region of interest" description="Disordered" evidence="1">
    <location>
        <begin position="289"/>
        <end position="321"/>
    </location>
</feature>
<keyword evidence="4" id="KW-1185">Reference proteome</keyword>
<feature type="compositionally biased region" description="Basic and acidic residues" evidence="1">
    <location>
        <begin position="39"/>
        <end position="54"/>
    </location>
</feature>
<protein>
    <recommendedName>
        <fullName evidence="2">DUF1421 domain-containing protein</fullName>
    </recommendedName>
</protein>
<reference evidence="3 4" key="1">
    <citation type="submission" date="2020-08" db="EMBL/GenBank/DDBJ databases">
        <title>Plant Genome Project.</title>
        <authorList>
            <person name="Zhang R.-G."/>
        </authorList>
    </citation>
    <scope>NUCLEOTIDE SEQUENCE [LARGE SCALE GENOMIC DNA]</scope>
    <source>
        <tissue evidence="3">Rhizome</tissue>
    </source>
</reference>
<sequence>MASGESSGRAAASDSRSFDFGSDDILCSYDDFSAQDTSIGKRSDPSGKDLHENSMGRPLVSIYEQEDYSREGVLPSVEKCMKKYADNLLRSLDGICGRLSQLEIVCYKLERSVGELRADFTHDQNEKDVKFKFLEKHLQEVSADINYNLLLCPCNGTSDNLATEPSAATASKELPFASVLVPESVPLEGEDVPSKRRKRRKLVHAEVPEELATSTKAPTSEVHRSVQVLRDKQELVETQRELVKLQLAQKAPEKNENTNVREASEPKSQNEKPDTGNQQLVLALPRQTDQTVPPAGTSQQVQPYKELSKPQQAPAPPNIQQEQVMPKQVGNYYGQHQTMLQDQRNQPVQPEPQYIQPGSQLHNRPHQAPPQVLLSVNQNQPPPFPQHLQQLPPQQDQHLQQQIASQAQIRSPPPPSYTPYPSQPVNPGPETFPSSVPMQVPNPVIVHPGGIRPEAFPYGYGGSGSTVSQPPPPLHHGIQQPMQPPVSQSSFAPQLGKGGSYMGTPPYPPPSHNIPGYNAAYNYPPSNLPAARNQQVPPPTHQYNSQSIRNHPYGEMIEKAINMGFDKNQVINVVQRMSDSGQPMDFNSLLDRLNGQAGGTSARAR</sequence>
<evidence type="ECO:0000256" key="1">
    <source>
        <dbReference type="SAM" id="MobiDB-lite"/>
    </source>
</evidence>
<feature type="compositionally biased region" description="Pro residues" evidence="1">
    <location>
        <begin position="411"/>
        <end position="427"/>
    </location>
</feature>
<dbReference type="EMBL" id="JACMSC010000015">
    <property type="protein sequence ID" value="KAG6488081.1"/>
    <property type="molecule type" value="Genomic_DNA"/>
</dbReference>
<proteinExistence type="predicted"/>
<feature type="region of interest" description="Disordered" evidence="1">
    <location>
        <begin position="35"/>
        <end position="55"/>
    </location>
</feature>
<dbReference type="Proteomes" id="UP000734854">
    <property type="component" value="Unassembled WGS sequence"/>
</dbReference>
<dbReference type="Pfam" id="PF07223">
    <property type="entry name" value="DUF1421"/>
    <property type="match status" value="1"/>
</dbReference>